<dbReference type="GO" id="GO:0016620">
    <property type="term" value="F:oxidoreductase activity, acting on the aldehyde or oxo group of donors, NAD or NADP as acceptor"/>
    <property type="evidence" value="ECO:0007669"/>
    <property type="project" value="InterPro"/>
</dbReference>
<dbReference type="PROSITE" id="PS00070">
    <property type="entry name" value="ALDEHYDE_DEHYDR_CYS"/>
    <property type="match status" value="1"/>
</dbReference>
<dbReference type="PANTHER" id="PTHR11699">
    <property type="entry name" value="ALDEHYDE DEHYDROGENASE-RELATED"/>
    <property type="match status" value="1"/>
</dbReference>
<evidence type="ECO:0000256" key="2">
    <source>
        <dbReference type="ARBA" id="ARBA00023002"/>
    </source>
</evidence>
<dbReference type="PROSITE" id="PS00687">
    <property type="entry name" value="ALDEHYDE_DEHYDR_GLU"/>
    <property type="match status" value="1"/>
</dbReference>
<dbReference type="CDD" id="cd07114">
    <property type="entry name" value="ALDH_DhaS"/>
    <property type="match status" value="1"/>
</dbReference>
<evidence type="ECO:0000256" key="4">
    <source>
        <dbReference type="RuleBase" id="RU003345"/>
    </source>
</evidence>
<protein>
    <submittedName>
        <fullName evidence="6">Aldehyde dehydrogenase</fullName>
    </submittedName>
</protein>
<comment type="similarity">
    <text evidence="1 4">Belongs to the aldehyde dehydrogenase family.</text>
</comment>
<reference evidence="6 7" key="1">
    <citation type="journal article" date="2015" name="Int. J. Syst. Evol. Microbiol.">
        <title>Revisiting Corynebacterium glyciniphilum (ex Kubota et al., 1972) sp. nov., nom. rev., isolated from putrefied banana.</title>
        <authorList>
            <person name="Al-Dilaimi A."/>
            <person name="Bednarz H."/>
            <person name="Lomker A."/>
            <person name="Niehaus K."/>
            <person name="Kalinowski J."/>
            <person name="Ruckert C."/>
        </authorList>
    </citation>
    <scope>NUCLEOTIDE SEQUENCE [LARGE SCALE GENOMIC DNA]</scope>
    <source>
        <strain evidence="6">AJ 3170</strain>
    </source>
</reference>
<evidence type="ECO:0000313" key="7">
    <source>
        <dbReference type="Proteomes" id="UP000023703"/>
    </source>
</evidence>
<dbReference type="InterPro" id="IPR015590">
    <property type="entry name" value="Aldehyde_DH_dom"/>
</dbReference>
<name>X5E5N4_9CORY</name>
<dbReference type="FunFam" id="3.40.605.10:FF:000007">
    <property type="entry name" value="NAD/NADP-dependent betaine aldehyde dehydrogenase"/>
    <property type="match status" value="1"/>
</dbReference>
<dbReference type="Pfam" id="PF00171">
    <property type="entry name" value="Aldedh"/>
    <property type="match status" value="1"/>
</dbReference>
<dbReference type="InterPro" id="IPR029510">
    <property type="entry name" value="Ald_DH_CS_GLU"/>
</dbReference>
<dbReference type="InterPro" id="IPR016160">
    <property type="entry name" value="Ald_DH_CS_CYS"/>
</dbReference>
<dbReference type="eggNOG" id="COG1012">
    <property type="taxonomic scope" value="Bacteria"/>
</dbReference>
<dbReference type="InterPro" id="IPR016163">
    <property type="entry name" value="Ald_DH_C"/>
</dbReference>
<organism evidence="6 7">
    <name type="scientific">Corynebacterium glyciniphilum AJ 3170</name>
    <dbReference type="NCBI Taxonomy" id="1404245"/>
    <lineage>
        <taxon>Bacteria</taxon>
        <taxon>Bacillati</taxon>
        <taxon>Actinomycetota</taxon>
        <taxon>Actinomycetes</taxon>
        <taxon>Mycobacteriales</taxon>
        <taxon>Corynebacteriaceae</taxon>
        <taxon>Corynebacterium</taxon>
    </lineage>
</organism>
<evidence type="ECO:0000256" key="1">
    <source>
        <dbReference type="ARBA" id="ARBA00009986"/>
    </source>
</evidence>
<evidence type="ECO:0000256" key="3">
    <source>
        <dbReference type="PROSITE-ProRule" id="PRU10007"/>
    </source>
</evidence>
<dbReference type="KEGG" id="cgy:CGLY_01610"/>
<dbReference type="STRING" id="1404245.CGLY_01610"/>
<dbReference type="Proteomes" id="UP000023703">
    <property type="component" value="Chromosome"/>
</dbReference>
<feature type="domain" description="Aldehyde dehydrogenase" evidence="5">
    <location>
        <begin position="34"/>
        <end position="496"/>
    </location>
</feature>
<keyword evidence="2 4" id="KW-0560">Oxidoreductase</keyword>
<dbReference type="EMBL" id="CP006842">
    <property type="protein sequence ID" value="AHW62770.1"/>
    <property type="molecule type" value="Genomic_DNA"/>
</dbReference>
<proteinExistence type="inferred from homology"/>
<evidence type="ECO:0000313" key="6">
    <source>
        <dbReference type="EMBL" id="AHW62770.1"/>
    </source>
</evidence>
<keyword evidence="7" id="KW-1185">Reference proteome</keyword>
<dbReference type="InterPro" id="IPR016162">
    <property type="entry name" value="Ald_DH_N"/>
</dbReference>
<accession>X5E5N4</accession>
<dbReference type="Gene3D" id="3.40.309.10">
    <property type="entry name" value="Aldehyde Dehydrogenase, Chain A, domain 2"/>
    <property type="match status" value="1"/>
</dbReference>
<dbReference type="InterPro" id="IPR016161">
    <property type="entry name" value="Ald_DH/histidinol_DH"/>
</dbReference>
<feature type="active site" evidence="3">
    <location>
        <position position="270"/>
    </location>
</feature>
<evidence type="ECO:0000259" key="5">
    <source>
        <dbReference type="Pfam" id="PF00171"/>
    </source>
</evidence>
<dbReference type="FunFam" id="3.40.309.10:FF:000012">
    <property type="entry name" value="Betaine aldehyde dehydrogenase"/>
    <property type="match status" value="1"/>
</dbReference>
<dbReference type="HOGENOM" id="CLU_005391_0_2_11"/>
<dbReference type="AlphaFoldDB" id="X5E5N4"/>
<sequence length="511" mass="54203">MTTTTERTSQGTAQGAQPLTAPLVTDALRLGGDWVTGDGGSFTVTDPATGQAVQTIHQISADQATQAIDAASEAFLYSGWKELLPHERGGYLRTIADLMVDNLDRLATIQTLNTGKTLSETRKLVASAAGTFRYYASAVESREEPVTPRRGPWQTVSVLEPLGVVAAITPWNSPVASDAQKIAPALAAGNAVVLKPAEWTPLVAMALMELVVESGLPEGLVTVLPGKSSVIGDAITGHPAVAKISFTGGTSAGKLIAHQAAERLIPTTLELGGKSPTIVCEDADIEQALQGVLFGIFSSSGQSCIAGSRLFVHQSIYRDFVDELVRRTRALHIGPGVDPDTDVGPLVHRRHRESVAWYVDRARSEGGAILCGGKAPDDPALAAGTYYEPTVIEGLGNSSATCQEEIFGPVLVCLPYENDDDLIAQANDTVYGLAVGIWTPDFLRAHRLAGAIDAGTVWINTYKQFSISTPFSGFKDSGLGVDKGMDGLAEYSKRKSLYWGLESTPMTWGKH</sequence>
<dbReference type="RefSeq" id="WP_081803729.1">
    <property type="nucleotide sequence ID" value="NZ_CP006842.1"/>
</dbReference>
<dbReference type="SUPFAM" id="SSF53720">
    <property type="entry name" value="ALDH-like"/>
    <property type="match status" value="1"/>
</dbReference>
<gene>
    <name evidence="6" type="ORF">CGLY_01610</name>
</gene>
<dbReference type="Gene3D" id="3.40.605.10">
    <property type="entry name" value="Aldehyde Dehydrogenase, Chain A, domain 1"/>
    <property type="match status" value="1"/>
</dbReference>